<proteinExistence type="predicted"/>
<keyword evidence="2" id="KW-1185">Reference proteome</keyword>
<evidence type="ECO:0000313" key="2">
    <source>
        <dbReference type="Proteomes" id="UP001374535"/>
    </source>
</evidence>
<sequence length="139" mass="14600">MLLIMPSKTCPSITLYTPTTPKIILSCSLLCKNEASKPQSSIALTISSLLITPGSYSTSPDEVAKATTALLTPGRFLKIPSTEFTHAAHVIPPIVNCPTKVPCGIFPTVLDSGNMSASNPASSIAFLMSSSWNMTGLNT</sequence>
<dbReference type="EMBL" id="CP144699">
    <property type="protein sequence ID" value="WVZ18117.1"/>
    <property type="molecule type" value="Genomic_DNA"/>
</dbReference>
<dbReference type="Proteomes" id="UP001374535">
    <property type="component" value="Chromosome 2"/>
</dbReference>
<protein>
    <submittedName>
        <fullName evidence="1">Uncharacterized protein</fullName>
    </submittedName>
</protein>
<reference evidence="1 2" key="1">
    <citation type="journal article" date="2023" name="Life. Sci Alliance">
        <title>Evolutionary insights into 3D genome organization and epigenetic landscape of Vigna mungo.</title>
        <authorList>
            <person name="Junaid A."/>
            <person name="Singh B."/>
            <person name="Bhatia S."/>
        </authorList>
    </citation>
    <scope>NUCLEOTIDE SEQUENCE [LARGE SCALE GENOMIC DNA]</scope>
    <source>
        <strain evidence="1">Urdbean</strain>
    </source>
</reference>
<dbReference type="AlphaFoldDB" id="A0AAQ3P040"/>
<name>A0AAQ3P040_VIGMU</name>
<organism evidence="1 2">
    <name type="scientific">Vigna mungo</name>
    <name type="common">Black gram</name>
    <name type="synonym">Phaseolus mungo</name>
    <dbReference type="NCBI Taxonomy" id="3915"/>
    <lineage>
        <taxon>Eukaryota</taxon>
        <taxon>Viridiplantae</taxon>
        <taxon>Streptophyta</taxon>
        <taxon>Embryophyta</taxon>
        <taxon>Tracheophyta</taxon>
        <taxon>Spermatophyta</taxon>
        <taxon>Magnoliopsida</taxon>
        <taxon>eudicotyledons</taxon>
        <taxon>Gunneridae</taxon>
        <taxon>Pentapetalae</taxon>
        <taxon>rosids</taxon>
        <taxon>fabids</taxon>
        <taxon>Fabales</taxon>
        <taxon>Fabaceae</taxon>
        <taxon>Papilionoideae</taxon>
        <taxon>50 kb inversion clade</taxon>
        <taxon>NPAAA clade</taxon>
        <taxon>indigoferoid/millettioid clade</taxon>
        <taxon>Phaseoleae</taxon>
        <taxon>Vigna</taxon>
    </lineage>
</organism>
<accession>A0AAQ3P040</accession>
<gene>
    <name evidence="1" type="ORF">V8G54_005439</name>
</gene>
<evidence type="ECO:0000313" key="1">
    <source>
        <dbReference type="EMBL" id="WVZ18117.1"/>
    </source>
</evidence>